<dbReference type="InterPro" id="IPR010065">
    <property type="entry name" value="AA_ABC_transptr_permease_3TM"/>
</dbReference>
<keyword evidence="6 10" id="KW-0812">Transmembrane</keyword>
<feature type="transmembrane region" description="Helical" evidence="10">
    <location>
        <begin position="246"/>
        <end position="265"/>
    </location>
</feature>
<dbReference type="GO" id="GO:0043190">
    <property type="term" value="C:ATP-binding cassette (ABC) transporter complex"/>
    <property type="evidence" value="ECO:0007669"/>
    <property type="project" value="InterPro"/>
</dbReference>
<keyword evidence="13" id="KW-1185">Reference proteome</keyword>
<keyword evidence="7" id="KW-0029">Amino-acid transport</keyword>
<reference evidence="12 13" key="1">
    <citation type="submission" date="2020-05" db="EMBL/GenBank/DDBJ databases">
        <title>Draft genome sequence of Desulfovibrio psychrotolerans JS1T.</title>
        <authorList>
            <person name="Ueno A."/>
            <person name="Tamazawa S."/>
            <person name="Tamamura S."/>
            <person name="Murakami T."/>
            <person name="Kiyama T."/>
            <person name="Inomata H."/>
            <person name="Amano Y."/>
            <person name="Miyakawa K."/>
            <person name="Tamaki H."/>
            <person name="Naganuma T."/>
            <person name="Kaneko K."/>
        </authorList>
    </citation>
    <scope>NUCLEOTIDE SEQUENCE [LARGE SCALE GENOMIC DNA]</scope>
    <source>
        <strain evidence="12 13">JS1</strain>
    </source>
</reference>
<proteinExistence type="inferred from homology"/>
<name>A0A7J0BTC5_9BACT</name>
<gene>
    <name evidence="12" type="ORF">DSM19430T_16570</name>
</gene>
<feature type="transmembrane region" description="Helical" evidence="10">
    <location>
        <begin position="131"/>
        <end position="156"/>
    </location>
</feature>
<evidence type="ECO:0000259" key="11">
    <source>
        <dbReference type="PROSITE" id="PS50928"/>
    </source>
</evidence>
<keyword evidence="8 10" id="KW-1133">Transmembrane helix</keyword>
<evidence type="ECO:0000313" key="12">
    <source>
        <dbReference type="EMBL" id="GFM36973.1"/>
    </source>
</evidence>
<dbReference type="PANTHER" id="PTHR30614">
    <property type="entry name" value="MEMBRANE COMPONENT OF AMINO ACID ABC TRANSPORTER"/>
    <property type="match status" value="1"/>
</dbReference>
<evidence type="ECO:0000256" key="5">
    <source>
        <dbReference type="ARBA" id="ARBA00022475"/>
    </source>
</evidence>
<keyword evidence="9 10" id="KW-0472">Membrane</keyword>
<evidence type="ECO:0000256" key="8">
    <source>
        <dbReference type="ARBA" id="ARBA00022989"/>
    </source>
</evidence>
<dbReference type="NCBIfam" id="TIGR01726">
    <property type="entry name" value="HEQRo_perm_3TM"/>
    <property type="match status" value="1"/>
</dbReference>
<keyword evidence="4 10" id="KW-0813">Transport</keyword>
<comment type="subcellular location">
    <subcellularLocation>
        <location evidence="2">Cell inner membrane</location>
        <topology evidence="2">Multi-pass membrane protein</topology>
    </subcellularLocation>
    <subcellularLocation>
        <location evidence="10">Cell membrane</location>
        <topology evidence="10">Multi-pass membrane protein</topology>
    </subcellularLocation>
</comment>
<dbReference type="InterPro" id="IPR000515">
    <property type="entry name" value="MetI-like"/>
</dbReference>
<evidence type="ECO:0000256" key="9">
    <source>
        <dbReference type="ARBA" id="ARBA00023136"/>
    </source>
</evidence>
<dbReference type="PANTHER" id="PTHR30614:SF20">
    <property type="entry name" value="GLUTAMINE TRANSPORT SYSTEM PERMEASE PROTEIN GLNP"/>
    <property type="match status" value="1"/>
</dbReference>
<dbReference type="GO" id="GO:0022857">
    <property type="term" value="F:transmembrane transporter activity"/>
    <property type="evidence" value="ECO:0007669"/>
    <property type="project" value="InterPro"/>
</dbReference>
<dbReference type="GO" id="GO:0006865">
    <property type="term" value="P:amino acid transport"/>
    <property type="evidence" value="ECO:0007669"/>
    <property type="project" value="UniProtKB-KW"/>
</dbReference>
<organism evidence="12 13">
    <name type="scientific">Desulfovibrio psychrotolerans</name>
    <dbReference type="NCBI Taxonomy" id="415242"/>
    <lineage>
        <taxon>Bacteria</taxon>
        <taxon>Pseudomonadati</taxon>
        <taxon>Thermodesulfobacteriota</taxon>
        <taxon>Desulfovibrionia</taxon>
        <taxon>Desulfovibrionales</taxon>
        <taxon>Desulfovibrionaceae</taxon>
        <taxon>Desulfovibrio</taxon>
    </lineage>
</organism>
<dbReference type="InterPro" id="IPR043429">
    <property type="entry name" value="ArtM/GltK/GlnP/TcyL/YhdX-like"/>
</dbReference>
<evidence type="ECO:0000256" key="7">
    <source>
        <dbReference type="ARBA" id="ARBA00022970"/>
    </source>
</evidence>
<feature type="domain" description="ABC transmembrane type-1" evidence="11">
    <location>
        <begin position="78"/>
        <end position="265"/>
    </location>
</feature>
<dbReference type="Gene3D" id="1.10.3720.10">
    <property type="entry name" value="MetI-like"/>
    <property type="match status" value="1"/>
</dbReference>
<dbReference type="EMBL" id="BLVP01000008">
    <property type="protein sequence ID" value="GFM36973.1"/>
    <property type="molecule type" value="Genomic_DNA"/>
</dbReference>
<keyword evidence="5" id="KW-1003">Cell membrane</keyword>
<evidence type="ECO:0000256" key="2">
    <source>
        <dbReference type="ARBA" id="ARBA00004429"/>
    </source>
</evidence>
<comment type="similarity">
    <text evidence="3">Belongs to the binding-protein-dependent transport system permease family. HisMQ subfamily.</text>
</comment>
<dbReference type="RefSeq" id="WP_174409636.1">
    <property type="nucleotide sequence ID" value="NZ_BLVP01000008.1"/>
</dbReference>
<dbReference type="InterPro" id="IPR035906">
    <property type="entry name" value="MetI-like_sf"/>
</dbReference>
<protein>
    <submittedName>
        <fullName evidence="12">Polar amino acid ABC transporter permease</fullName>
    </submittedName>
</protein>
<evidence type="ECO:0000256" key="10">
    <source>
        <dbReference type="RuleBase" id="RU363032"/>
    </source>
</evidence>
<dbReference type="AlphaFoldDB" id="A0A7J0BTC5"/>
<feature type="transmembrane region" description="Helical" evidence="10">
    <location>
        <begin position="30"/>
        <end position="50"/>
    </location>
</feature>
<dbReference type="Pfam" id="PF00528">
    <property type="entry name" value="BPD_transp_1"/>
    <property type="match status" value="1"/>
</dbReference>
<comment type="caution">
    <text evidence="12">The sequence shown here is derived from an EMBL/GenBank/DDBJ whole genome shotgun (WGS) entry which is preliminary data.</text>
</comment>
<dbReference type="Proteomes" id="UP000503820">
    <property type="component" value="Unassembled WGS sequence"/>
</dbReference>
<accession>A0A7J0BTC5</accession>
<evidence type="ECO:0000313" key="13">
    <source>
        <dbReference type="Proteomes" id="UP000503820"/>
    </source>
</evidence>
<dbReference type="PROSITE" id="PS50928">
    <property type="entry name" value="ABC_TM1"/>
    <property type="match status" value="1"/>
</dbReference>
<sequence>MASFSRTRLRRALALASAEHRSPAWDVFQYLLVMAGLVWCMAAGAEGLGYDWQWYRVPRYLFTIREGTLHWGPLMAGLLVTLHITACAMGLALLFGLAAMLLTRSPSMVGRAVAVTYIHGIRNTPLLIQLYVLYFVFSPVLGMGAFASAVLALSLFEGAYMAEIFRAGMQSVPKGQWEASYSLGMTTAATYRKVILPQAVRNVLPPLTGQSISLVKDSALVATISIFDMTMQGQAIIAETFLTFEIWFTIAAIYLAINLGLSFTARAMEKRLKPSEAI</sequence>
<dbReference type="CDD" id="cd06261">
    <property type="entry name" value="TM_PBP2"/>
    <property type="match status" value="1"/>
</dbReference>
<evidence type="ECO:0000256" key="4">
    <source>
        <dbReference type="ARBA" id="ARBA00022448"/>
    </source>
</evidence>
<feature type="transmembrane region" description="Helical" evidence="10">
    <location>
        <begin position="70"/>
        <end position="102"/>
    </location>
</feature>
<dbReference type="SUPFAM" id="SSF161098">
    <property type="entry name" value="MetI-like"/>
    <property type="match status" value="1"/>
</dbReference>
<comment type="function">
    <text evidence="1">Part of the binding-protein-dependent transport system for glutamine; probably responsible for the translocation of the substrate across the membrane.</text>
</comment>
<evidence type="ECO:0000256" key="3">
    <source>
        <dbReference type="ARBA" id="ARBA00010072"/>
    </source>
</evidence>
<evidence type="ECO:0000256" key="1">
    <source>
        <dbReference type="ARBA" id="ARBA00003159"/>
    </source>
</evidence>
<evidence type="ECO:0000256" key="6">
    <source>
        <dbReference type="ARBA" id="ARBA00022692"/>
    </source>
</evidence>